<evidence type="ECO:0000313" key="3">
    <source>
        <dbReference type="Proteomes" id="UP000515733"/>
    </source>
</evidence>
<feature type="transmembrane region" description="Helical" evidence="1">
    <location>
        <begin position="21"/>
        <end position="44"/>
    </location>
</feature>
<dbReference type="Proteomes" id="UP000515733">
    <property type="component" value="Chromosome"/>
</dbReference>
<organism evidence="2 3">
    <name type="scientific">Denitratisoma oestradiolicum</name>
    <dbReference type="NCBI Taxonomy" id="311182"/>
    <lineage>
        <taxon>Bacteria</taxon>
        <taxon>Pseudomonadati</taxon>
        <taxon>Pseudomonadota</taxon>
        <taxon>Betaproteobacteria</taxon>
        <taxon>Nitrosomonadales</taxon>
        <taxon>Sterolibacteriaceae</taxon>
        <taxon>Denitratisoma</taxon>
    </lineage>
</organism>
<feature type="transmembrane region" description="Helical" evidence="1">
    <location>
        <begin position="64"/>
        <end position="86"/>
    </location>
</feature>
<dbReference type="EMBL" id="LR778301">
    <property type="protein sequence ID" value="CAB1368192.1"/>
    <property type="molecule type" value="Genomic_DNA"/>
</dbReference>
<keyword evidence="1" id="KW-1133">Transmembrane helix</keyword>
<dbReference type="KEGG" id="doe:DENOEST_1027"/>
<evidence type="ECO:0000256" key="1">
    <source>
        <dbReference type="SAM" id="Phobius"/>
    </source>
</evidence>
<proteinExistence type="predicted"/>
<evidence type="ECO:0000313" key="2">
    <source>
        <dbReference type="EMBL" id="CAB1368192.1"/>
    </source>
</evidence>
<sequence>MTTFVELLDSLKDELHARYRSAFWGTSLIAILAVHWKIVVFLVIEKPSATAAIAFVEANATTMSIAGAFCFAALYVTIFPWIEYWLSKVSSYGIRARNDFQFRERERNNNRRKIIAQSEESIIGLEAKNKEEQARLSDVKLANSYQELLSGEYFTRWLKDVKNGAINSSLINSIVNYLNKYDSIEGRFIDADIARIHQQFVEALSTLHSAISDTRHHNDIAKQADLIRFADGALKEHQNYRQLVRSKLGV</sequence>
<reference evidence="2 3" key="1">
    <citation type="submission" date="2020-03" db="EMBL/GenBank/DDBJ databases">
        <authorList>
            <consortium name="Genoscope - CEA"/>
            <person name="William W."/>
        </authorList>
    </citation>
    <scope>NUCLEOTIDE SEQUENCE [LARGE SCALE GENOMIC DNA]</scope>
    <source>
        <strain evidence="3">DSM 16959</strain>
    </source>
</reference>
<protein>
    <submittedName>
        <fullName evidence="2">Uncharacterized protein</fullName>
    </submittedName>
</protein>
<accession>A0A6S6XZ73</accession>
<dbReference type="AlphaFoldDB" id="A0A6S6XZ73"/>
<keyword evidence="1" id="KW-0812">Transmembrane</keyword>
<name>A0A6S6XZ73_9PROT</name>
<keyword evidence="3" id="KW-1185">Reference proteome</keyword>
<gene>
    <name evidence="2" type="ORF">DENOEST_1027</name>
</gene>
<keyword evidence="1" id="KW-0472">Membrane</keyword>
<dbReference type="RefSeq" id="WP_145772164.1">
    <property type="nucleotide sequence ID" value="NZ_LR778301.1"/>
</dbReference>